<organism evidence="1">
    <name type="scientific">Tanacetum cinerariifolium</name>
    <name type="common">Dalmatian daisy</name>
    <name type="synonym">Chrysanthemum cinerariifolium</name>
    <dbReference type="NCBI Taxonomy" id="118510"/>
    <lineage>
        <taxon>Eukaryota</taxon>
        <taxon>Viridiplantae</taxon>
        <taxon>Streptophyta</taxon>
        <taxon>Embryophyta</taxon>
        <taxon>Tracheophyta</taxon>
        <taxon>Spermatophyta</taxon>
        <taxon>Magnoliopsida</taxon>
        <taxon>eudicotyledons</taxon>
        <taxon>Gunneridae</taxon>
        <taxon>Pentapetalae</taxon>
        <taxon>asterids</taxon>
        <taxon>campanulids</taxon>
        <taxon>Asterales</taxon>
        <taxon>Asteraceae</taxon>
        <taxon>Asteroideae</taxon>
        <taxon>Anthemideae</taxon>
        <taxon>Anthemidinae</taxon>
        <taxon>Tanacetum</taxon>
    </lineage>
</organism>
<protein>
    <submittedName>
        <fullName evidence="1">Uncharacterized protein</fullName>
    </submittedName>
</protein>
<dbReference type="EMBL" id="BKCJ011060341">
    <property type="protein sequence ID" value="GFC77282.1"/>
    <property type="molecule type" value="Genomic_DNA"/>
</dbReference>
<gene>
    <name evidence="1" type="ORF">Tci_849252</name>
</gene>
<sequence length="68" mass="7762">MGGRPGYEIQSSFASINSNDQGFTVDRNMDDLLVTENFGMILGQPVHTDDNVETIKFNWHEINFERLV</sequence>
<proteinExistence type="predicted"/>
<accession>A0A699R0E1</accession>
<reference evidence="1" key="1">
    <citation type="journal article" date="2019" name="Sci. Rep.">
        <title>Draft genome of Tanacetum cinerariifolium, the natural source of mosquito coil.</title>
        <authorList>
            <person name="Yamashiro T."/>
            <person name="Shiraishi A."/>
            <person name="Satake H."/>
            <person name="Nakayama K."/>
        </authorList>
    </citation>
    <scope>NUCLEOTIDE SEQUENCE</scope>
</reference>
<comment type="caution">
    <text evidence="1">The sequence shown here is derived from an EMBL/GenBank/DDBJ whole genome shotgun (WGS) entry which is preliminary data.</text>
</comment>
<dbReference type="AlphaFoldDB" id="A0A699R0E1"/>
<evidence type="ECO:0000313" key="1">
    <source>
        <dbReference type="EMBL" id="GFC77282.1"/>
    </source>
</evidence>
<name>A0A699R0E1_TANCI</name>